<dbReference type="Proteomes" id="UP000031662">
    <property type="component" value="Chromosome"/>
</dbReference>
<feature type="chain" id="PRO_5001590149" evidence="1">
    <location>
        <begin position="23"/>
        <end position="270"/>
    </location>
</feature>
<feature type="signal peptide" evidence="1">
    <location>
        <begin position="1"/>
        <end position="22"/>
    </location>
</feature>
<keyword evidence="1" id="KW-0732">Signal</keyword>
<evidence type="ECO:0000313" key="2">
    <source>
        <dbReference type="EMBL" id="BAO98356.1"/>
    </source>
</evidence>
<protein>
    <submittedName>
        <fullName evidence="2">Outer membrane protein</fullName>
    </submittedName>
</protein>
<dbReference type="AlphaFoldDB" id="A0A060Q1I9"/>
<dbReference type="PRINTS" id="PR01776">
    <property type="entry name" value="HPOMPFAMILY"/>
</dbReference>
<dbReference type="Pfam" id="PF01856">
    <property type="entry name" value="HP_OMP"/>
    <property type="match status" value="1"/>
</dbReference>
<proteinExistence type="predicted"/>
<accession>A0A060Q1I9</accession>
<evidence type="ECO:0000256" key="1">
    <source>
        <dbReference type="SAM" id="SignalP"/>
    </source>
</evidence>
<gene>
    <name evidence="2" type="ORF">NY40_1349</name>
</gene>
<dbReference type="HOGENOM" id="CLU_026212_5_1_7"/>
<evidence type="ECO:0000313" key="3">
    <source>
        <dbReference type="Proteomes" id="UP000031662"/>
    </source>
</evidence>
<dbReference type="RefSeq" id="WP_000714989.1">
    <property type="nucleotide sequence ID" value="NZ_AP014523.1"/>
</dbReference>
<dbReference type="EMBL" id="AP014523">
    <property type="protein sequence ID" value="BAO98356.1"/>
    <property type="molecule type" value="Genomic_DNA"/>
</dbReference>
<dbReference type="InterPro" id="IPR002718">
    <property type="entry name" value="OMP_Helicobacter"/>
</dbReference>
<sequence length="270" mass="30347">MKKFVVFKTLCLSVVLGNSLLAAEGSTEVQKQLEKPKDYKVVKGEKNAWYLGISYQVGQASQSVKNPPKSSEFNYPKFPVGKTDYLAVMQGLGLTVGYKQFFGEKRWFGARYYGFMDYGHAVFGANALTSDSGGVCELHQPCATKVGTMGNLSDMFTYGVGIDTLYNVINKEDASFGFFFGAQIAGNSWGNTTGAFLETKSPYKHTSYSLDPAIFQFLFNLGIRTHIGRHQEFDFGVKIPTINVYYFNHGNLSFTYRRQYSLYVGYRYNF</sequence>
<name>A0A060Q1I9_HELPX</name>
<organism evidence="2 3">
    <name type="scientific">Helicobacter pylori NY40</name>
    <dbReference type="NCBI Taxonomy" id="1426844"/>
    <lineage>
        <taxon>Bacteria</taxon>
        <taxon>Pseudomonadati</taxon>
        <taxon>Campylobacterota</taxon>
        <taxon>Epsilonproteobacteria</taxon>
        <taxon>Campylobacterales</taxon>
        <taxon>Helicobacteraceae</taxon>
        <taxon>Helicobacter</taxon>
    </lineage>
</organism>
<reference evidence="2 3" key="1">
    <citation type="submission" date="2013-11" db="EMBL/GenBank/DDBJ databases">
        <title>Estimation of Helicobacter pylori bacteriophage ecology using H. pylori isolates.</title>
        <authorList>
            <person name="Uchiyama J."/>
            <person name="Takemura-Uchiyama I."/>
            <person name="Ujihara T."/>
            <person name="Matsuzaki S."/>
        </authorList>
    </citation>
    <scope>NUCLEOTIDE SEQUENCE [LARGE SCALE GENOMIC DNA]</scope>
    <source>
        <strain evidence="2 3">NY40</strain>
    </source>
</reference>